<dbReference type="Proteomes" id="UP000193087">
    <property type="component" value="Unassembled WGS sequence"/>
</dbReference>
<accession>A0A1X2AYT6</accession>
<dbReference type="InterPro" id="IPR049054">
    <property type="entry name" value="CN_hydtase_beta-like_N"/>
</dbReference>
<sequence length="72" mass="8036">MSALRMPAFIADPEASTVATPPRRNGELVFEAPWESRAFGLAVALAELNRYAWEEFRLQLIGEIADWAARST</sequence>
<name>A0A1X2AYT6_9MYCO</name>
<feature type="domain" description="Nitrile hydratase beta subunit-like N-terminal" evidence="1">
    <location>
        <begin position="26"/>
        <end position="59"/>
    </location>
</feature>
<reference evidence="2 3" key="1">
    <citation type="submission" date="2016-01" db="EMBL/GenBank/DDBJ databases">
        <title>The new phylogeny of the genus Mycobacterium.</title>
        <authorList>
            <person name="Tarcisio F."/>
            <person name="Conor M."/>
            <person name="Antonella G."/>
            <person name="Elisabetta G."/>
            <person name="Giulia F.S."/>
            <person name="Sara T."/>
            <person name="Anna F."/>
            <person name="Clotilde B."/>
            <person name="Roberto B."/>
            <person name="Veronica D.S."/>
            <person name="Fabio R."/>
            <person name="Monica P."/>
            <person name="Olivier J."/>
            <person name="Enrico T."/>
            <person name="Nicola S."/>
        </authorList>
    </citation>
    <scope>NUCLEOTIDE SEQUENCE [LARGE SCALE GENOMIC DNA]</scope>
    <source>
        <strain evidence="2 3">DSM 45176</strain>
    </source>
</reference>
<dbReference type="EMBL" id="LQPQ01000256">
    <property type="protein sequence ID" value="ORW56543.1"/>
    <property type="molecule type" value="Genomic_DNA"/>
</dbReference>
<dbReference type="RefSeq" id="WP_085253393.1">
    <property type="nucleotide sequence ID" value="NZ_CAJMWI010000001.1"/>
</dbReference>
<dbReference type="Gene3D" id="1.10.472.20">
    <property type="entry name" value="Nitrile hydratase, beta subunit"/>
    <property type="match status" value="1"/>
</dbReference>
<dbReference type="InterPro" id="IPR008990">
    <property type="entry name" value="Elect_transpt_acc-like_dom_sf"/>
</dbReference>
<dbReference type="STRING" id="486698.AWC22_06820"/>
<dbReference type="GeneID" id="93496447"/>
<dbReference type="OrthoDB" id="9811616at2"/>
<protein>
    <recommendedName>
        <fullName evidence="1">Nitrile hydratase beta subunit-like N-terminal domain-containing protein</fullName>
    </recommendedName>
</protein>
<comment type="caution">
    <text evidence="2">The sequence shown here is derived from an EMBL/GenBank/DDBJ whole genome shotgun (WGS) entry which is preliminary data.</text>
</comment>
<dbReference type="AlphaFoldDB" id="A0A1X2AYT6"/>
<gene>
    <name evidence="2" type="ORF">AWC22_06820</name>
</gene>
<organism evidence="2 3">
    <name type="scientific">Mycobacterium riyadhense</name>
    <dbReference type="NCBI Taxonomy" id="486698"/>
    <lineage>
        <taxon>Bacteria</taxon>
        <taxon>Bacillati</taxon>
        <taxon>Actinomycetota</taxon>
        <taxon>Actinomycetes</taxon>
        <taxon>Mycobacteriales</taxon>
        <taxon>Mycobacteriaceae</taxon>
        <taxon>Mycobacterium</taxon>
    </lineage>
</organism>
<evidence type="ECO:0000259" key="1">
    <source>
        <dbReference type="Pfam" id="PF21006"/>
    </source>
</evidence>
<dbReference type="InterPro" id="IPR042262">
    <property type="entry name" value="CN_hydtase_beta_C"/>
</dbReference>
<evidence type="ECO:0000313" key="3">
    <source>
        <dbReference type="Proteomes" id="UP000193087"/>
    </source>
</evidence>
<keyword evidence="3" id="KW-1185">Reference proteome</keyword>
<evidence type="ECO:0000313" key="2">
    <source>
        <dbReference type="EMBL" id="ORW56543.1"/>
    </source>
</evidence>
<proteinExistence type="predicted"/>
<dbReference type="SUPFAM" id="SSF50090">
    <property type="entry name" value="Electron transport accessory proteins"/>
    <property type="match status" value="1"/>
</dbReference>
<dbReference type="Pfam" id="PF21006">
    <property type="entry name" value="NHase_beta_N"/>
    <property type="match status" value="1"/>
</dbReference>